<name>A0ABQ9GEH3_9NEOP</name>
<organism evidence="1 2">
    <name type="scientific">Dryococelus australis</name>
    <dbReference type="NCBI Taxonomy" id="614101"/>
    <lineage>
        <taxon>Eukaryota</taxon>
        <taxon>Metazoa</taxon>
        <taxon>Ecdysozoa</taxon>
        <taxon>Arthropoda</taxon>
        <taxon>Hexapoda</taxon>
        <taxon>Insecta</taxon>
        <taxon>Pterygota</taxon>
        <taxon>Neoptera</taxon>
        <taxon>Polyneoptera</taxon>
        <taxon>Phasmatodea</taxon>
        <taxon>Verophasmatodea</taxon>
        <taxon>Anareolatae</taxon>
        <taxon>Phasmatidae</taxon>
        <taxon>Eurycanthinae</taxon>
        <taxon>Dryococelus</taxon>
    </lineage>
</organism>
<evidence type="ECO:0000313" key="1">
    <source>
        <dbReference type="EMBL" id="KAJ8870795.1"/>
    </source>
</evidence>
<reference evidence="1 2" key="1">
    <citation type="submission" date="2023-02" db="EMBL/GenBank/DDBJ databases">
        <title>LHISI_Scaffold_Assembly.</title>
        <authorList>
            <person name="Stuart O.P."/>
            <person name="Cleave R."/>
            <person name="Magrath M.J.L."/>
            <person name="Mikheyev A.S."/>
        </authorList>
    </citation>
    <scope>NUCLEOTIDE SEQUENCE [LARGE SCALE GENOMIC DNA]</scope>
    <source>
        <strain evidence="1">Daus_M_001</strain>
        <tissue evidence="1">Leg muscle</tissue>
    </source>
</reference>
<proteinExistence type="predicted"/>
<gene>
    <name evidence="1" type="ORF">PR048_027094</name>
</gene>
<accession>A0ABQ9GEH3</accession>
<keyword evidence="2" id="KW-1185">Reference proteome</keyword>
<comment type="caution">
    <text evidence="1">The sequence shown here is derived from an EMBL/GenBank/DDBJ whole genome shotgun (WGS) entry which is preliminary data.</text>
</comment>
<evidence type="ECO:0000313" key="2">
    <source>
        <dbReference type="Proteomes" id="UP001159363"/>
    </source>
</evidence>
<protein>
    <submittedName>
        <fullName evidence="1">Uncharacterized protein</fullName>
    </submittedName>
</protein>
<sequence length="177" mass="19085">MFPTTVELPALAGENIAGETASFLGCCSLAPGTDSIYPPLTQLFRSLLSLGGRGGVVVRLLASHQGKPCLFHGRVAPGFSQVTMTMVGGFYRGAPVSPALEFQRCFILISFYVHRLSRSLRWPLTLEPLECSFTTAISLKRWEGKGESDVNELFYRPLTPAPLAGDFLAASSPPPLP</sequence>
<dbReference type="Proteomes" id="UP001159363">
    <property type="component" value="Chromosome 11"/>
</dbReference>
<dbReference type="EMBL" id="JARBHB010000012">
    <property type="protein sequence ID" value="KAJ8870795.1"/>
    <property type="molecule type" value="Genomic_DNA"/>
</dbReference>